<dbReference type="Proteomes" id="UP000298310">
    <property type="component" value="Segment"/>
</dbReference>
<protein>
    <submittedName>
        <fullName evidence="2">Uncharacterized protein</fullName>
    </submittedName>
</protein>
<keyword evidence="3" id="KW-1185">Reference proteome</keyword>
<dbReference type="EMBL" id="GQ919031">
    <property type="protein sequence ID" value="ACX71118.1"/>
    <property type="molecule type" value="Genomic_DNA"/>
</dbReference>
<reference evidence="2 3" key="1">
    <citation type="journal article" date="2010" name="J. Bacteriol.">
        <title>Characterization of the replication, transfer, and plasmid/lytic phage cycle of the Streptomyces plasmid-phage pZL12.</title>
        <authorList>
            <person name="Zhong L."/>
            <person name="Cheng Q."/>
            <person name="Tian X."/>
            <person name="Zhao L."/>
            <person name="Qin Z."/>
        </authorList>
    </citation>
    <scope>NUCLEOTIDE SEQUENCE [LARGE SCALE GENOMIC DNA]</scope>
</reference>
<evidence type="ECO:0000313" key="3">
    <source>
        <dbReference type="Proteomes" id="UP000298310"/>
    </source>
</evidence>
<evidence type="ECO:0000313" key="2">
    <source>
        <dbReference type="EMBL" id="ACX71118.1"/>
    </source>
</evidence>
<accession>D0UWE6</accession>
<gene>
    <name evidence="2" type="ORF">pZL12.41c</name>
</gene>
<feature type="region of interest" description="Disordered" evidence="1">
    <location>
        <begin position="87"/>
        <end position="107"/>
    </location>
</feature>
<evidence type="ECO:0000256" key="1">
    <source>
        <dbReference type="SAM" id="MobiDB-lite"/>
    </source>
</evidence>
<feature type="compositionally biased region" description="Basic and acidic residues" evidence="1">
    <location>
        <begin position="96"/>
        <end position="107"/>
    </location>
</feature>
<organism evidence="2 3">
    <name type="scientific">Streptomyces phage ZL12</name>
    <dbReference type="NCBI Taxonomy" id="2570911"/>
    <lineage>
        <taxon>Viruses</taxon>
        <taxon>Duplodnaviria</taxon>
        <taxon>Heunggongvirae</taxon>
        <taxon>Uroviricota</taxon>
        <taxon>Caudoviricetes</taxon>
        <taxon>Fuzanglongvirus</taxon>
        <taxon>Fuzanglongvirus ZL12</taxon>
    </lineage>
</organism>
<sequence length="107" mass="11858">MFTARATTRAARATAAANQAAAAVQAAPALRNADLAILQATVDRVDKENSLLRSENEQIRVRQSRTDRFLQAFSWTLDDLYRWARNPIGPPPDPHPLVDEYNRTGVG</sequence>
<name>D0UWE6_9CAUD</name>
<proteinExistence type="predicted"/>
<dbReference type="KEGG" id="vg:80142657"/>